<feature type="domain" description="HTH gntR-type" evidence="4">
    <location>
        <begin position="3"/>
        <end position="71"/>
    </location>
</feature>
<dbReference type="PROSITE" id="PS50949">
    <property type="entry name" value="HTH_GNTR"/>
    <property type="match status" value="1"/>
</dbReference>
<keyword evidence="6" id="KW-1185">Reference proteome</keyword>
<dbReference type="GO" id="GO:0003700">
    <property type="term" value="F:DNA-binding transcription factor activity"/>
    <property type="evidence" value="ECO:0007669"/>
    <property type="project" value="InterPro"/>
</dbReference>
<dbReference type="EMBL" id="FNJU01000001">
    <property type="protein sequence ID" value="SDP08092.1"/>
    <property type="molecule type" value="Genomic_DNA"/>
</dbReference>
<dbReference type="SUPFAM" id="SSF48008">
    <property type="entry name" value="GntR ligand-binding domain-like"/>
    <property type="match status" value="1"/>
</dbReference>
<dbReference type="RefSeq" id="WP_090849486.1">
    <property type="nucleotide sequence ID" value="NZ_FNJU01000001.1"/>
</dbReference>
<protein>
    <submittedName>
        <fullName evidence="5">Transcriptional regulator, GntR family</fullName>
    </submittedName>
</protein>
<name>A0A1H0PSI3_9BACI</name>
<keyword evidence="3" id="KW-0804">Transcription</keyword>
<reference evidence="6" key="1">
    <citation type="submission" date="2016-10" db="EMBL/GenBank/DDBJ databases">
        <authorList>
            <person name="Varghese N."/>
            <person name="Submissions S."/>
        </authorList>
    </citation>
    <scope>NUCLEOTIDE SEQUENCE [LARGE SCALE GENOMIC DNA]</scope>
    <source>
        <strain evidence="6">IBRC-M10078</strain>
    </source>
</reference>
<proteinExistence type="predicted"/>
<dbReference type="Gene3D" id="1.20.120.530">
    <property type="entry name" value="GntR ligand-binding domain-like"/>
    <property type="match status" value="1"/>
</dbReference>
<dbReference type="SMART" id="SM00895">
    <property type="entry name" value="FCD"/>
    <property type="match status" value="1"/>
</dbReference>
<dbReference type="InterPro" id="IPR000524">
    <property type="entry name" value="Tscrpt_reg_HTH_GntR"/>
</dbReference>
<dbReference type="SUPFAM" id="SSF46785">
    <property type="entry name" value="Winged helix' DNA-binding domain"/>
    <property type="match status" value="1"/>
</dbReference>
<dbReference type="PANTHER" id="PTHR43537">
    <property type="entry name" value="TRANSCRIPTIONAL REGULATOR, GNTR FAMILY"/>
    <property type="match status" value="1"/>
</dbReference>
<dbReference type="Pfam" id="PF00392">
    <property type="entry name" value="GntR"/>
    <property type="match status" value="1"/>
</dbReference>
<gene>
    <name evidence="5" type="ORF">SAMN05216565_101451</name>
</gene>
<dbReference type="PRINTS" id="PR00035">
    <property type="entry name" value="HTHGNTR"/>
</dbReference>
<evidence type="ECO:0000256" key="3">
    <source>
        <dbReference type="ARBA" id="ARBA00023163"/>
    </source>
</evidence>
<evidence type="ECO:0000256" key="1">
    <source>
        <dbReference type="ARBA" id="ARBA00023015"/>
    </source>
</evidence>
<dbReference type="SMART" id="SM00345">
    <property type="entry name" value="HTH_GNTR"/>
    <property type="match status" value="1"/>
</dbReference>
<evidence type="ECO:0000313" key="5">
    <source>
        <dbReference type="EMBL" id="SDP08092.1"/>
    </source>
</evidence>
<keyword evidence="2" id="KW-0238">DNA-binding</keyword>
<dbReference type="STRING" id="930152.SAMN05216565_101451"/>
<evidence type="ECO:0000256" key="2">
    <source>
        <dbReference type="ARBA" id="ARBA00023125"/>
    </source>
</evidence>
<dbReference type="InterPro" id="IPR036388">
    <property type="entry name" value="WH-like_DNA-bd_sf"/>
</dbReference>
<dbReference type="AlphaFoldDB" id="A0A1H0PSI3"/>
<dbReference type="Pfam" id="PF07729">
    <property type="entry name" value="FCD"/>
    <property type="match status" value="1"/>
</dbReference>
<keyword evidence="1" id="KW-0805">Transcription regulation</keyword>
<evidence type="ECO:0000259" key="4">
    <source>
        <dbReference type="PROSITE" id="PS50949"/>
    </source>
</evidence>
<dbReference type="Proteomes" id="UP000199159">
    <property type="component" value="Unassembled WGS sequence"/>
</dbReference>
<evidence type="ECO:0000313" key="6">
    <source>
        <dbReference type="Proteomes" id="UP000199159"/>
    </source>
</evidence>
<dbReference type="OrthoDB" id="9782299at2"/>
<accession>A0A1H0PSI3</accession>
<organism evidence="5 6">
    <name type="scientific">Litchfieldia salsa</name>
    <dbReference type="NCBI Taxonomy" id="930152"/>
    <lineage>
        <taxon>Bacteria</taxon>
        <taxon>Bacillati</taxon>
        <taxon>Bacillota</taxon>
        <taxon>Bacilli</taxon>
        <taxon>Bacillales</taxon>
        <taxon>Bacillaceae</taxon>
        <taxon>Litchfieldia</taxon>
    </lineage>
</organism>
<sequence>MAKKVSSIVMKQITDMIRSGQYPTGSKLPSERELMEMFKVGRSSVREALSTLADMDVIEKRNGVGVFVKKTDLNHLVDTFVVSALLDSKVSREILDFRLILEVETAGIAALMATEEDLLKMELAIQSYSEAIQSKKDTVEPDELFHTAIVMATRNSVLLKVYHYISDLLHSFKIDLLQVENKENTLYYHQKIYDAIKKGNEKEARRMMREHLLEFKEQFNDMNIQKEDDHESIKKAN</sequence>
<dbReference type="InterPro" id="IPR011711">
    <property type="entry name" value="GntR_C"/>
</dbReference>
<dbReference type="Gene3D" id="1.10.10.10">
    <property type="entry name" value="Winged helix-like DNA-binding domain superfamily/Winged helix DNA-binding domain"/>
    <property type="match status" value="1"/>
</dbReference>
<dbReference type="InterPro" id="IPR036390">
    <property type="entry name" value="WH_DNA-bd_sf"/>
</dbReference>
<dbReference type="CDD" id="cd07377">
    <property type="entry name" value="WHTH_GntR"/>
    <property type="match status" value="1"/>
</dbReference>
<dbReference type="GO" id="GO:0003677">
    <property type="term" value="F:DNA binding"/>
    <property type="evidence" value="ECO:0007669"/>
    <property type="project" value="UniProtKB-KW"/>
</dbReference>
<dbReference type="PANTHER" id="PTHR43537:SF5">
    <property type="entry name" value="UXU OPERON TRANSCRIPTIONAL REGULATOR"/>
    <property type="match status" value="1"/>
</dbReference>
<dbReference type="InterPro" id="IPR008920">
    <property type="entry name" value="TF_FadR/GntR_C"/>
</dbReference>